<organism evidence="1 2">
    <name type="scientific">Tanacetum coccineum</name>
    <dbReference type="NCBI Taxonomy" id="301880"/>
    <lineage>
        <taxon>Eukaryota</taxon>
        <taxon>Viridiplantae</taxon>
        <taxon>Streptophyta</taxon>
        <taxon>Embryophyta</taxon>
        <taxon>Tracheophyta</taxon>
        <taxon>Spermatophyta</taxon>
        <taxon>Magnoliopsida</taxon>
        <taxon>eudicotyledons</taxon>
        <taxon>Gunneridae</taxon>
        <taxon>Pentapetalae</taxon>
        <taxon>asterids</taxon>
        <taxon>campanulids</taxon>
        <taxon>Asterales</taxon>
        <taxon>Asteraceae</taxon>
        <taxon>Asteroideae</taxon>
        <taxon>Anthemideae</taxon>
        <taxon>Anthemidinae</taxon>
        <taxon>Tanacetum</taxon>
    </lineage>
</organism>
<dbReference type="InterPro" id="IPR036691">
    <property type="entry name" value="Endo/exonu/phosph_ase_sf"/>
</dbReference>
<dbReference type="EMBL" id="BQNB010019970">
    <property type="protein sequence ID" value="GJT90934.1"/>
    <property type="molecule type" value="Genomic_DNA"/>
</dbReference>
<reference evidence="1" key="1">
    <citation type="journal article" date="2022" name="Int. J. Mol. Sci.">
        <title>Draft Genome of Tanacetum Coccineum: Genomic Comparison of Closely Related Tanacetum-Family Plants.</title>
        <authorList>
            <person name="Yamashiro T."/>
            <person name="Shiraishi A."/>
            <person name="Nakayama K."/>
            <person name="Satake H."/>
        </authorList>
    </citation>
    <scope>NUCLEOTIDE SEQUENCE</scope>
</reference>
<evidence type="ECO:0000313" key="2">
    <source>
        <dbReference type="Proteomes" id="UP001151760"/>
    </source>
</evidence>
<dbReference type="SUPFAM" id="SSF56219">
    <property type="entry name" value="DNase I-like"/>
    <property type="match status" value="1"/>
</dbReference>
<reference evidence="1" key="2">
    <citation type="submission" date="2022-01" db="EMBL/GenBank/DDBJ databases">
        <authorList>
            <person name="Yamashiro T."/>
            <person name="Shiraishi A."/>
            <person name="Satake H."/>
            <person name="Nakayama K."/>
        </authorList>
    </citation>
    <scope>NUCLEOTIDE SEQUENCE</scope>
</reference>
<name>A0ABQ5HTQ5_9ASTR</name>
<sequence>MVVKTASWNIRGMPDTIMQDEVRSLIISNKIVSFVYGENHEKDRICLWRNLKDHKIVAGSQPWVMLGDFNVTLFDNENTNVNIRGAYGVRDFKECVDSLEMEDIPMTRVFYTWIQKIQNPGPALLIISEISSKKPRPFRFMNFLAEKLEFLDIIKKEWNAPVKGFAIKLKEELQRVQVELDINPHCAMLREEEMVYSNAYKDAMLDEERFLRQKSKIEWLKEDGKCFTGVDLADKFVEHFQKIFGVEGDTYPVDDPEIKAAIFDIEDNKAPGIDGYTSKFFKASYVTPPNWVAAE</sequence>
<comment type="caution">
    <text evidence="1">The sequence shown here is derived from an EMBL/GenBank/DDBJ whole genome shotgun (WGS) entry which is preliminary data.</text>
</comment>
<proteinExistence type="predicted"/>
<gene>
    <name evidence="1" type="ORF">Tco_1079779</name>
</gene>
<dbReference type="Gene3D" id="3.60.10.10">
    <property type="entry name" value="Endonuclease/exonuclease/phosphatase"/>
    <property type="match status" value="1"/>
</dbReference>
<keyword evidence="2" id="KW-1185">Reference proteome</keyword>
<protein>
    <submittedName>
        <fullName evidence="1">Ribonuclease H-like domain-containing protein</fullName>
    </submittedName>
</protein>
<dbReference type="Proteomes" id="UP001151760">
    <property type="component" value="Unassembled WGS sequence"/>
</dbReference>
<evidence type="ECO:0000313" key="1">
    <source>
        <dbReference type="EMBL" id="GJT90934.1"/>
    </source>
</evidence>
<accession>A0ABQ5HTQ5</accession>